<dbReference type="Pfam" id="PF13176">
    <property type="entry name" value="TPR_7"/>
    <property type="match status" value="1"/>
</dbReference>
<dbReference type="PANTHER" id="PTHR44117:SF1">
    <property type="entry name" value="INTRAFLAGELLAR TRANSPORT PROTEIN 88 HOMOLOG"/>
    <property type="match status" value="1"/>
</dbReference>
<evidence type="ECO:0000256" key="1">
    <source>
        <dbReference type="PROSITE-ProRule" id="PRU00339"/>
    </source>
</evidence>
<dbReference type="GO" id="GO:0097730">
    <property type="term" value="C:non-motile cilium"/>
    <property type="evidence" value="ECO:0007669"/>
    <property type="project" value="TreeGrafter"/>
</dbReference>
<feature type="compositionally biased region" description="Low complexity" evidence="2">
    <location>
        <begin position="794"/>
        <end position="814"/>
    </location>
</feature>
<sequence length="867" mass="97557">MRITIHLATLVTNEAIGLVQQPVRWGNLHKLNYVTLRGISLVERERSIDVLGGSMCSPRFQVKRVYKITLVSLLDVHVYARYIASMMENVHLAPPNDDDDLYSGYNEYPSAFSTKDLQQDQVFQQAVRSSYGRRPTYREGTGLGSRHVVTGSQDGVTRPMTAVRGAGYTSQRPGTSFDPLNQVNTGPSPQLETRKEEIPKEKIKKLELRIMELIEESCLSASRGEFRVALDRAKEVSSKERALIRLQEQAELSDTHNLDLTFAVLFNLANQYANNDMLTEALNTYQVVTKNRMFSNANRLKVNMGNIYFRLGEFPKAVKMYRMALDQVPNTHKHLRVKIMHNIGILFVKMGQFGDACSSFEYIMQEKPDFMSGLHVILCYYALADKDKMKKGFQMLLEVPLNIDDEDKYLTTSDDPTANLIMEVIKNDSLHKLERQIKQEAERSILTAAKLISPVIEDSFSTGYNWCVETIKASNYAPLANDLEINKAIMFLRQKDIVQAVDTLRMFEKKETKVASTAATNLAFINYLQGDIEQAEKYSELARESDCYNSAAFVNLGNCSLSKGDLEKGKELFACALDCDASCVEALYNLGLVNKQMGLLEEALECFLKLQAIVKHHPQVLYQVASLYEAIGDVDQATEWYHQLLGIVPTDPGILQKMGEMFDGEGDKQQAYQYHYDSFRHFPSNMSVLDWLGTHFIETQVPSKAIPYFERAALSQPGEVKWQLMVASCHRRTGDYHRALTTFQDIHRRFPDNIECLKFLIRLSTDLGLKEATDYALELKRAEKSREVRERIGSSRPGSLRSGSGRSSRGSPLSDGASPLSAGPRGSPPVSHSRASSRASKMAVIESSNETYAPSQGNIGEFFGGYS</sequence>
<reference evidence="3" key="1">
    <citation type="submission" date="2020-11" db="EMBL/GenBank/DDBJ databases">
        <authorList>
            <person name="Tran Van P."/>
        </authorList>
    </citation>
    <scope>NUCLEOTIDE SEQUENCE</scope>
</reference>
<feature type="region of interest" description="Disordered" evidence="2">
    <location>
        <begin position="134"/>
        <end position="191"/>
    </location>
</feature>
<feature type="compositionally biased region" description="Polar residues" evidence="2">
    <location>
        <begin position="168"/>
        <end position="191"/>
    </location>
</feature>
<dbReference type="GO" id="GO:0097546">
    <property type="term" value="C:ciliary base"/>
    <property type="evidence" value="ECO:0007669"/>
    <property type="project" value="TreeGrafter"/>
</dbReference>
<dbReference type="GO" id="GO:0019894">
    <property type="term" value="F:kinesin binding"/>
    <property type="evidence" value="ECO:0007669"/>
    <property type="project" value="TreeGrafter"/>
</dbReference>
<dbReference type="Pfam" id="PF13432">
    <property type="entry name" value="TPR_16"/>
    <property type="match status" value="1"/>
</dbReference>
<feature type="compositionally biased region" description="Polar residues" evidence="2">
    <location>
        <begin position="846"/>
        <end position="858"/>
    </location>
</feature>
<dbReference type="PROSITE" id="PS50005">
    <property type="entry name" value="TPR"/>
    <property type="match status" value="3"/>
</dbReference>
<evidence type="ECO:0008006" key="4">
    <source>
        <dbReference type="Google" id="ProtNLM"/>
    </source>
</evidence>
<feature type="repeat" description="TPR" evidence="1">
    <location>
        <begin position="618"/>
        <end position="651"/>
    </location>
</feature>
<feature type="repeat" description="TPR" evidence="1">
    <location>
        <begin position="337"/>
        <end position="370"/>
    </location>
</feature>
<dbReference type="FunFam" id="1.25.40.10:FF:000468">
    <property type="entry name" value="Intraflagellar transport 88 homolog"/>
    <property type="match status" value="1"/>
</dbReference>
<gene>
    <name evidence="3" type="ORF">TBIB3V08_LOCUS459</name>
</gene>
<dbReference type="SMART" id="SM00028">
    <property type="entry name" value="TPR"/>
    <property type="match status" value="9"/>
</dbReference>
<dbReference type="GO" id="GO:0042073">
    <property type="term" value="P:intraciliary transport"/>
    <property type="evidence" value="ECO:0007669"/>
    <property type="project" value="TreeGrafter"/>
</dbReference>
<dbReference type="EMBL" id="OD564330">
    <property type="protein sequence ID" value="CAD7437857.1"/>
    <property type="molecule type" value="Genomic_DNA"/>
</dbReference>
<dbReference type="InterPro" id="IPR019734">
    <property type="entry name" value="TPR_rpt"/>
</dbReference>
<dbReference type="PANTHER" id="PTHR44117">
    <property type="entry name" value="INTRAFLAGELLAR TRANSPORT PROTEIN 88 HOMOLOG"/>
    <property type="match status" value="1"/>
</dbReference>
<feature type="region of interest" description="Disordered" evidence="2">
    <location>
        <begin position="786"/>
        <end position="867"/>
    </location>
</feature>
<dbReference type="GO" id="GO:0005814">
    <property type="term" value="C:centriole"/>
    <property type="evidence" value="ECO:0007669"/>
    <property type="project" value="TreeGrafter"/>
</dbReference>
<dbReference type="Pfam" id="PF13174">
    <property type="entry name" value="TPR_6"/>
    <property type="match status" value="1"/>
</dbReference>
<dbReference type="GO" id="GO:0036064">
    <property type="term" value="C:ciliary basal body"/>
    <property type="evidence" value="ECO:0007669"/>
    <property type="project" value="TreeGrafter"/>
</dbReference>
<protein>
    <recommendedName>
        <fullName evidence="4">Intraflagellar transport protein 88 homolog</fullName>
    </recommendedName>
</protein>
<proteinExistence type="predicted"/>
<feature type="repeat" description="TPR" evidence="1">
    <location>
        <begin position="298"/>
        <end position="331"/>
    </location>
</feature>
<evidence type="ECO:0000313" key="3">
    <source>
        <dbReference type="EMBL" id="CAD7437857.1"/>
    </source>
</evidence>
<dbReference type="InterPro" id="IPR011990">
    <property type="entry name" value="TPR-like_helical_dom_sf"/>
</dbReference>
<name>A0A7R9EN45_9NEOP</name>
<dbReference type="Gene3D" id="1.25.40.10">
    <property type="entry name" value="Tetratricopeptide repeat domain"/>
    <property type="match status" value="2"/>
</dbReference>
<dbReference type="Pfam" id="PF13181">
    <property type="entry name" value="TPR_8"/>
    <property type="match status" value="1"/>
</dbReference>
<keyword evidence="1" id="KW-0802">TPR repeat</keyword>
<organism evidence="3">
    <name type="scientific">Timema bartmani</name>
    <dbReference type="NCBI Taxonomy" id="61472"/>
    <lineage>
        <taxon>Eukaryota</taxon>
        <taxon>Metazoa</taxon>
        <taxon>Ecdysozoa</taxon>
        <taxon>Arthropoda</taxon>
        <taxon>Hexapoda</taxon>
        <taxon>Insecta</taxon>
        <taxon>Pterygota</taxon>
        <taxon>Neoptera</taxon>
        <taxon>Polyneoptera</taxon>
        <taxon>Phasmatodea</taxon>
        <taxon>Timematodea</taxon>
        <taxon>Timematoidea</taxon>
        <taxon>Timematidae</taxon>
        <taxon>Timema</taxon>
    </lineage>
</organism>
<dbReference type="GO" id="GO:1905515">
    <property type="term" value="P:non-motile cilium assembly"/>
    <property type="evidence" value="ECO:0007669"/>
    <property type="project" value="TreeGrafter"/>
</dbReference>
<dbReference type="PROSITE" id="PS50293">
    <property type="entry name" value="TPR_REGION"/>
    <property type="match status" value="1"/>
</dbReference>
<dbReference type="AlphaFoldDB" id="A0A7R9EN45"/>
<evidence type="ECO:0000256" key="2">
    <source>
        <dbReference type="SAM" id="MobiDB-lite"/>
    </source>
</evidence>
<dbReference type="SUPFAM" id="SSF48452">
    <property type="entry name" value="TPR-like"/>
    <property type="match status" value="2"/>
</dbReference>
<accession>A0A7R9EN45</accession>